<dbReference type="SUPFAM" id="SSF52402">
    <property type="entry name" value="Adenine nucleotide alpha hydrolases-like"/>
    <property type="match status" value="1"/>
</dbReference>
<dbReference type="EMBL" id="DSGB01000006">
    <property type="protein sequence ID" value="HER96554.1"/>
    <property type="molecule type" value="Genomic_DNA"/>
</dbReference>
<feature type="binding site" evidence="14">
    <location>
        <position position="126"/>
    </location>
    <ligand>
        <name>[4Fe-4S] cluster</name>
        <dbReference type="ChEBI" id="CHEBI:49883"/>
    </ligand>
</feature>
<feature type="active site" description="Nucleophile; cysteine thiosulfonate intermediate" evidence="14">
    <location>
        <position position="238"/>
    </location>
</feature>
<evidence type="ECO:0000256" key="14">
    <source>
        <dbReference type="HAMAP-Rule" id="MF_00063"/>
    </source>
</evidence>
<dbReference type="PANTHER" id="PTHR46482:SF9">
    <property type="entry name" value="5'-ADENYLYLSULFATE REDUCTASE 1, CHLOROPLASTIC"/>
    <property type="match status" value="1"/>
</dbReference>
<evidence type="ECO:0000256" key="4">
    <source>
        <dbReference type="ARBA" id="ARBA00023002"/>
    </source>
</evidence>
<dbReference type="GO" id="GO:0005737">
    <property type="term" value="C:cytoplasm"/>
    <property type="evidence" value="ECO:0007669"/>
    <property type="project" value="UniProtKB-SubCell"/>
</dbReference>
<evidence type="ECO:0000256" key="12">
    <source>
        <dbReference type="ARBA" id="ARBA00032041"/>
    </source>
</evidence>
<dbReference type="PANTHER" id="PTHR46482">
    <property type="entry name" value="5'-ADENYLYLSULFATE REDUCTASE 3, CHLOROPLASTIC"/>
    <property type="match status" value="1"/>
</dbReference>
<sequence>MARQPLFDDLEIGEIALQLDDQEPEDVIAWALETFDENRIAIVTALQADGMVILDMAYRIKPNIRVMTVDTGRLPQATYDFYEQVRTRYPKARFEILFPDYHEVEELVRRHGVNPFYKSVPLRLLCCHIRKVRPLIRALNHLDAWFTGLRRDQWASRAAIRKVEIDHDHDGVIKINPLADWTKEDVWAYIEEFDVPTHPLYAEGYTSIGCAPCTRPIQPGEDERAGRWWWETNAPKECGIHCPIETGGFEHEMEAIVGHGHSTNGHAH</sequence>
<comment type="pathway">
    <text evidence="8 14">Sulfur metabolism; hydrogen sulfide biosynthesis; sulfite from sulfate.</text>
</comment>
<keyword evidence="4 14" id="KW-0560">Oxidoreductase</keyword>
<dbReference type="NCBIfam" id="TIGR00434">
    <property type="entry name" value="cysH"/>
    <property type="match status" value="1"/>
</dbReference>
<dbReference type="GO" id="GO:0004604">
    <property type="term" value="F:phosphoadenylyl-sulfate reductase (thioredoxin) activity"/>
    <property type="evidence" value="ECO:0007669"/>
    <property type="project" value="UniProtKB-UniRule"/>
</dbReference>
<dbReference type="GO" id="GO:0019379">
    <property type="term" value="P:sulfate assimilation, phosphoadenylyl sulfate reduction by phosphoadenylyl-sulfate reductase (thioredoxin)"/>
    <property type="evidence" value="ECO:0007669"/>
    <property type="project" value="UniProtKB-UniRule"/>
</dbReference>
<evidence type="ECO:0000259" key="15">
    <source>
        <dbReference type="Pfam" id="PF01507"/>
    </source>
</evidence>
<dbReference type="HAMAP" id="MF_00063">
    <property type="entry name" value="CysH"/>
    <property type="match status" value="1"/>
</dbReference>
<evidence type="ECO:0000256" key="8">
    <source>
        <dbReference type="ARBA" id="ARBA00024327"/>
    </source>
</evidence>
<comment type="caution">
    <text evidence="16">The sequence shown here is derived from an EMBL/GenBank/DDBJ whole genome shotgun (WGS) entry which is preliminary data.</text>
</comment>
<comment type="cofactor">
    <cofactor evidence="14">
        <name>[4Fe-4S] cluster</name>
        <dbReference type="ChEBI" id="CHEBI:49883"/>
    </cofactor>
    <text evidence="14">Binds 1 [4Fe-4S] cluster per subunit.</text>
</comment>
<accession>A0A7V2B1H0</accession>
<comment type="catalytic activity">
    <reaction evidence="13 14">
        <text>[thioredoxin]-disulfide + sulfite + AMP + 2 H(+) = adenosine 5'-phosphosulfate + [thioredoxin]-dithiol</text>
        <dbReference type="Rhea" id="RHEA:21976"/>
        <dbReference type="Rhea" id="RHEA-COMP:10698"/>
        <dbReference type="Rhea" id="RHEA-COMP:10700"/>
        <dbReference type="ChEBI" id="CHEBI:15378"/>
        <dbReference type="ChEBI" id="CHEBI:17359"/>
        <dbReference type="ChEBI" id="CHEBI:29950"/>
        <dbReference type="ChEBI" id="CHEBI:50058"/>
        <dbReference type="ChEBI" id="CHEBI:58243"/>
        <dbReference type="ChEBI" id="CHEBI:456215"/>
        <dbReference type="EC" id="1.8.4.10"/>
    </reaction>
</comment>
<keyword evidence="5 14" id="KW-0408">Iron</keyword>
<comment type="subcellular location">
    <subcellularLocation>
        <location evidence="14">Cytoplasm</location>
    </subcellularLocation>
</comment>
<dbReference type="AlphaFoldDB" id="A0A7V2B1H0"/>
<feature type="binding site" evidence="14">
    <location>
        <position position="213"/>
    </location>
    <ligand>
        <name>[4Fe-4S] cluster</name>
        <dbReference type="ChEBI" id="CHEBI:49883"/>
    </ligand>
</feature>
<proteinExistence type="inferred from homology"/>
<evidence type="ECO:0000256" key="11">
    <source>
        <dbReference type="ARBA" id="ARBA00030894"/>
    </source>
</evidence>
<name>A0A7V2B1H0_RHOMR</name>
<keyword evidence="6 14" id="KW-0411">Iron-sulfur</keyword>
<dbReference type="Pfam" id="PF01507">
    <property type="entry name" value="PAPS_reduct"/>
    <property type="match status" value="1"/>
</dbReference>
<dbReference type="Gene3D" id="3.40.50.620">
    <property type="entry name" value="HUPs"/>
    <property type="match status" value="1"/>
</dbReference>
<dbReference type="GO" id="GO:0051539">
    <property type="term" value="F:4 iron, 4 sulfur cluster binding"/>
    <property type="evidence" value="ECO:0007669"/>
    <property type="project" value="UniProtKB-UniRule"/>
</dbReference>
<dbReference type="GO" id="GO:0043866">
    <property type="term" value="F:adenylyl-sulfate reductase (thioredoxin) activity"/>
    <property type="evidence" value="ECO:0007669"/>
    <property type="project" value="UniProtKB-EC"/>
</dbReference>
<dbReference type="InterPro" id="IPR004511">
    <property type="entry name" value="PAPS/APS_Rdtase"/>
</dbReference>
<feature type="domain" description="Phosphoadenosine phosphosulphate reductase" evidence="15">
    <location>
        <begin position="40"/>
        <end position="216"/>
    </location>
</feature>
<dbReference type="GO" id="GO:0070814">
    <property type="term" value="P:hydrogen sulfide biosynthetic process"/>
    <property type="evidence" value="ECO:0007669"/>
    <property type="project" value="UniProtKB-UniRule"/>
</dbReference>
<dbReference type="InterPro" id="IPR011798">
    <property type="entry name" value="APS_reductase"/>
</dbReference>
<dbReference type="NCBIfam" id="TIGR02055">
    <property type="entry name" value="APS_reductase"/>
    <property type="match status" value="1"/>
</dbReference>
<dbReference type="EC" id="1.8.4.10" evidence="9 14"/>
<feature type="binding site" evidence="14">
    <location>
        <position position="210"/>
    </location>
    <ligand>
        <name>[4Fe-4S] cluster</name>
        <dbReference type="ChEBI" id="CHEBI:49883"/>
    </ligand>
</feature>
<gene>
    <name evidence="14" type="primary">cysH</name>
    <name evidence="16" type="ORF">ENO59_08575</name>
</gene>
<evidence type="ECO:0000313" key="16">
    <source>
        <dbReference type="EMBL" id="HER96554.1"/>
    </source>
</evidence>
<evidence type="ECO:0000256" key="9">
    <source>
        <dbReference type="ARBA" id="ARBA00024386"/>
    </source>
</evidence>
<evidence type="ECO:0000256" key="7">
    <source>
        <dbReference type="ARBA" id="ARBA00024298"/>
    </source>
</evidence>
<dbReference type="InterPro" id="IPR002500">
    <property type="entry name" value="PAPS_reduct_dom"/>
</dbReference>
<comment type="function">
    <text evidence="7 14">Catalyzes the formation of sulfite from adenosine 5'-phosphosulfate (APS) using thioredoxin as an electron donor.</text>
</comment>
<evidence type="ECO:0000256" key="6">
    <source>
        <dbReference type="ARBA" id="ARBA00023014"/>
    </source>
</evidence>
<dbReference type="PIRSF" id="PIRSF000857">
    <property type="entry name" value="PAPS_reductase"/>
    <property type="match status" value="1"/>
</dbReference>
<reference evidence="16" key="1">
    <citation type="journal article" date="2020" name="mSystems">
        <title>Genome- and Community-Level Interaction Insights into Carbon Utilization and Element Cycling Functions of Hydrothermarchaeota in Hydrothermal Sediment.</title>
        <authorList>
            <person name="Zhou Z."/>
            <person name="Liu Y."/>
            <person name="Xu W."/>
            <person name="Pan J."/>
            <person name="Luo Z.H."/>
            <person name="Li M."/>
        </authorList>
    </citation>
    <scope>NUCLEOTIDE SEQUENCE [LARGE SCALE GENOMIC DNA]</scope>
    <source>
        <strain evidence="16">SpSt-143</strain>
    </source>
</reference>
<feature type="binding site" evidence="14">
    <location>
        <position position="127"/>
    </location>
    <ligand>
        <name>[4Fe-4S] cluster</name>
        <dbReference type="ChEBI" id="CHEBI:49883"/>
    </ligand>
</feature>
<organism evidence="16">
    <name type="scientific">Rhodothermus marinus</name>
    <name type="common">Rhodothermus obamensis</name>
    <dbReference type="NCBI Taxonomy" id="29549"/>
    <lineage>
        <taxon>Bacteria</taxon>
        <taxon>Pseudomonadati</taxon>
        <taxon>Rhodothermota</taxon>
        <taxon>Rhodothermia</taxon>
        <taxon>Rhodothermales</taxon>
        <taxon>Rhodothermaceae</taxon>
        <taxon>Rhodothermus</taxon>
    </lineage>
</organism>
<protein>
    <recommendedName>
        <fullName evidence="10 14">Adenosine 5'-phosphosulfate reductase</fullName>
        <shortName evidence="14">APS reductase</shortName>
        <ecNumber evidence="9 14">1.8.4.10</ecNumber>
    </recommendedName>
    <alternativeName>
        <fullName evidence="12 14">5'-adenylylsulfate reductase</fullName>
    </alternativeName>
    <alternativeName>
        <fullName evidence="11 14">Thioredoxin-dependent 5'-adenylylsulfate reductase</fullName>
    </alternativeName>
</protein>
<evidence type="ECO:0000256" key="10">
    <source>
        <dbReference type="ARBA" id="ARBA00029514"/>
    </source>
</evidence>
<dbReference type="InterPro" id="IPR014729">
    <property type="entry name" value="Rossmann-like_a/b/a_fold"/>
</dbReference>
<keyword evidence="3 14" id="KW-0479">Metal-binding</keyword>
<dbReference type="GO" id="GO:0019344">
    <property type="term" value="P:cysteine biosynthetic process"/>
    <property type="evidence" value="ECO:0007669"/>
    <property type="project" value="InterPro"/>
</dbReference>
<evidence type="ECO:0000256" key="5">
    <source>
        <dbReference type="ARBA" id="ARBA00023004"/>
    </source>
</evidence>
<evidence type="ECO:0000256" key="1">
    <source>
        <dbReference type="ARBA" id="ARBA00009732"/>
    </source>
</evidence>
<dbReference type="CDD" id="cd23945">
    <property type="entry name" value="PAPS_reductase"/>
    <property type="match status" value="1"/>
</dbReference>
<keyword evidence="2 14" id="KW-0963">Cytoplasm</keyword>
<evidence type="ECO:0000256" key="2">
    <source>
        <dbReference type="ARBA" id="ARBA00022490"/>
    </source>
</evidence>
<comment type="similarity">
    <text evidence="1 14">Belongs to the PAPS reductase family. CysH subfamily.</text>
</comment>
<evidence type="ECO:0000256" key="3">
    <source>
        <dbReference type="ARBA" id="ARBA00022723"/>
    </source>
</evidence>
<dbReference type="NCBIfam" id="NF002537">
    <property type="entry name" value="PRK02090.1"/>
    <property type="match status" value="1"/>
</dbReference>
<evidence type="ECO:0000256" key="13">
    <source>
        <dbReference type="ARBA" id="ARBA00048441"/>
    </source>
</evidence>
<dbReference type="GO" id="GO:0046872">
    <property type="term" value="F:metal ion binding"/>
    <property type="evidence" value="ECO:0007669"/>
    <property type="project" value="UniProtKB-KW"/>
</dbReference>